<feature type="transmembrane region" description="Helical" evidence="1">
    <location>
        <begin position="29"/>
        <end position="48"/>
    </location>
</feature>
<name>A0A4U5JCG1_9EURY</name>
<reference evidence="2 3" key="1">
    <citation type="submission" date="2019-04" db="EMBL/GenBank/DDBJ databases">
        <title>Natronomonas sp. F20-122 a newhaloarchaeon isolated from a saline saltern of Isla Bacuta, Huelva, Spain.</title>
        <authorList>
            <person name="Duran-Viseras A."/>
            <person name="Sanchez-Porro C."/>
            <person name="Ventosa A."/>
        </authorList>
    </citation>
    <scope>NUCLEOTIDE SEQUENCE [LARGE SCALE GENOMIC DNA]</scope>
    <source>
        <strain evidence="2 3">F20-122</strain>
    </source>
</reference>
<gene>
    <name evidence="2" type="ORF">DM868_08935</name>
</gene>
<proteinExistence type="predicted"/>
<comment type="caution">
    <text evidence="2">The sequence shown here is derived from an EMBL/GenBank/DDBJ whole genome shotgun (WGS) entry which is preliminary data.</text>
</comment>
<dbReference type="RefSeq" id="WP_137276538.1">
    <property type="nucleotide sequence ID" value="NZ_QKNX01000003.1"/>
</dbReference>
<organism evidence="2 3">
    <name type="scientific">Natronomonas salsuginis</name>
    <dbReference type="NCBI Taxonomy" id="2217661"/>
    <lineage>
        <taxon>Archaea</taxon>
        <taxon>Methanobacteriati</taxon>
        <taxon>Methanobacteriota</taxon>
        <taxon>Stenosarchaea group</taxon>
        <taxon>Halobacteria</taxon>
        <taxon>Halobacteriales</taxon>
        <taxon>Natronomonadaceae</taxon>
        <taxon>Natronomonas</taxon>
    </lineage>
</organism>
<evidence type="ECO:0000256" key="1">
    <source>
        <dbReference type="SAM" id="Phobius"/>
    </source>
</evidence>
<keyword evidence="1" id="KW-0472">Membrane</keyword>
<dbReference type="AlphaFoldDB" id="A0A4U5JCG1"/>
<feature type="transmembrane region" description="Helical" evidence="1">
    <location>
        <begin position="54"/>
        <end position="78"/>
    </location>
</feature>
<dbReference type="OrthoDB" id="341670at2157"/>
<keyword evidence="1" id="KW-0812">Transmembrane</keyword>
<feature type="transmembrane region" description="Helical" evidence="1">
    <location>
        <begin position="116"/>
        <end position="139"/>
    </location>
</feature>
<keyword evidence="1" id="KW-1133">Transmembrane helix</keyword>
<feature type="transmembrane region" description="Helical" evidence="1">
    <location>
        <begin position="85"/>
        <end position="104"/>
    </location>
</feature>
<dbReference type="Proteomes" id="UP000308037">
    <property type="component" value="Unassembled WGS sequence"/>
</dbReference>
<evidence type="ECO:0000313" key="3">
    <source>
        <dbReference type="Proteomes" id="UP000308037"/>
    </source>
</evidence>
<dbReference type="EMBL" id="QKNX01000003">
    <property type="protein sequence ID" value="TKR25538.1"/>
    <property type="molecule type" value="Genomic_DNA"/>
</dbReference>
<keyword evidence="3" id="KW-1185">Reference proteome</keyword>
<evidence type="ECO:0000313" key="2">
    <source>
        <dbReference type="EMBL" id="TKR25538.1"/>
    </source>
</evidence>
<protein>
    <submittedName>
        <fullName evidence="2">Uncharacterized protein</fullName>
    </submittedName>
</protein>
<sequence>MGSTDRGTALEQPSARGATATEIPRRVRLLGGGLGLVVTGSAVALFAVPGPMIGAWPLAVSPLTGWFTLFGVVNLFVARDPRWRAARIPIQSQLLGFALVLAGVPRVGDDFDPSNALTWGVVGGMALYVVALLALYLVVERR</sequence>
<accession>A0A4U5JCG1</accession>